<dbReference type="InterPro" id="IPR028082">
    <property type="entry name" value="Peripla_BP_I"/>
</dbReference>
<organism evidence="5 6">
    <name type="scientific">Photobacterium gaetbulicola Gung47</name>
    <dbReference type="NCBI Taxonomy" id="658445"/>
    <lineage>
        <taxon>Bacteria</taxon>
        <taxon>Pseudomonadati</taxon>
        <taxon>Pseudomonadota</taxon>
        <taxon>Gammaproteobacteria</taxon>
        <taxon>Vibrionales</taxon>
        <taxon>Vibrionaceae</taxon>
        <taxon>Photobacterium</taxon>
    </lineage>
</organism>
<evidence type="ECO:0000313" key="5">
    <source>
        <dbReference type="EMBL" id="AJR09476.1"/>
    </source>
</evidence>
<name>A0A0C5WCP7_9GAMM</name>
<evidence type="ECO:0000259" key="4">
    <source>
        <dbReference type="PROSITE" id="PS50932"/>
    </source>
</evidence>
<dbReference type="Proteomes" id="UP000032303">
    <property type="component" value="Chromosome 2"/>
</dbReference>
<dbReference type="PANTHER" id="PTHR30146:SF138">
    <property type="entry name" value="TRANSCRIPTIONAL REGULATORY PROTEIN"/>
    <property type="match status" value="1"/>
</dbReference>
<proteinExistence type="predicted"/>
<dbReference type="EMBL" id="CP005974">
    <property type="protein sequence ID" value="AJR09476.1"/>
    <property type="molecule type" value="Genomic_DNA"/>
</dbReference>
<reference evidence="5 6" key="1">
    <citation type="submission" date="2013-05" db="EMBL/GenBank/DDBJ databases">
        <title>Complete genome sequence of the lipase-producing bacterium Photobacterium gaetbulicola Gung47.</title>
        <authorList>
            <person name="Kim Y.-O."/>
        </authorList>
    </citation>
    <scope>NUCLEOTIDE SEQUENCE [LARGE SCALE GENOMIC DNA]</scope>
    <source>
        <strain evidence="5 6">Gung47</strain>
    </source>
</reference>
<accession>A0A0C5WCP7</accession>
<dbReference type="SMART" id="SM00354">
    <property type="entry name" value="HTH_LACI"/>
    <property type="match status" value="1"/>
</dbReference>
<dbReference type="SUPFAM" id="SSF53822">
    <property type="entry name" value="Periplasmic binding protein-like I"/>
    <property type="match status" value="1"/>
</dbReference>
<dbReference type="AlphaFoldDB" id="A0A0C5WCP7"/>
<keyword evidence="3" id="KW-0804">Transcription</keyword>
<sequence length="337" mass="37030">MKSKVTLKSIAQALNVTHTTVSNAYNRPEKLSLELKERILTYAKSVGYDGPNAAARFLQTGKSGTIGVIFNQEMSYAFSDPHATRLFRGISEVCQEHGLNLLLLPLSSNEQILNVMVDGYIFNATFKNDPIIEKIINKAPPVVTIDLDLPGFGSVSINNKQAAYEIAQYVFSKGHKEVAVLTFPFSRNPKGLVKLFDHIQGDNQVSLDRLCGVRDAHVDAGLDPNKSVVYEVPDNMTGNEAAKKILEEHPNTTALICFSDKLAVEALRYCKSRGIKIPEEISITGFDNIPMSGDKDICLTTVNQSAVQIGRLATLNLINGKRDKITVEHDLVIRATS</sequence>
<protein>
    <submittedName>
        <fullName evidence="5">Putative LacI family transcription regulator</fullName>
    </submittedName>
</protein>
<dbReference type="PATRIC" id="fig|658445.3.peg.4867"/>
<dbReference type="Pfam" id="PF13377">
    <property type="entry name" value="Peripla_BP_3"/>
    <property type="match status" value="1"/>
</dbReference>
<dbReference type="InterPro" id="IPR000843">
    <property type="entry name" value="HTH_LacI"/>
</dbReference>
<keyword evidence="1" id="KW-0805">Transcription regulation</keyword>
<evidence type="ECO:0000256" key="2">
    <source>
        <dbReference type="ARBA" id="ARBA00023125"/>
    </source>
</evidence>
<dbReference type="Gene3D" id="3.40.50.2300">
    <property type="match status" value="2"/>
</dbReference>
<evidence type="ECO:0000256" key="1">
    <source>
        <dbReference type="ARBA" id="ARBA00023015"/>
    </source>
</evidence>
<keyword evidence="2" id="KW-0238">DNA-binding</keyword>
<dbReference type="Gene3D" id="1.10.260.40">
    <property type="entry name" value="lambda repressor-like DNA-binding domains"/>
    <property type="match status" value="1"/>
</dbReference>
<gene>
    <name evidence="5" type="ORF">H744_2c2823</name>
</gene>
<dbReference type="InterPro" id="IPR010982">
    <property type="entry name" value="Lambda_DNA-bd_dom_sf"/>
</dbReference>
<dbReference type="PANTHER" id="PTHR30146">
    <property type="entry name" value="LACI-RELATED TRANSCRIPTIONAL REPRESSOR"/>
    <property type="match status" value="1"/>
</dbReference>
<dbReference type="OrthoDB" id="5171752at2"/>
<dbReference type="CDD" id="cd01392">
    <property type="entry name" value="HTH_LacI"/>
    <property type="match status" value="1"/>
</dbReference>
<dbReference type="CDD" id="cd06279">
    <property type="entry name" value="PBP1_LacI-like"/>
    <property type="match status" value="1"/>
</dbReference>
<dbReference type="KEGG" id="pgb:H744_2c2823"/>
<dbReference type="GO" id="GO:0003700">
    <property type="term" value="F:DNA-binding transcription factor activity"/>
    <property type="evidence" value="ECO:0007669"/>
    <property type="project" value="TreeGrafter"/>
</dbReference>
<dbReference type="SUPFAM" id="SSF47413">
    <property type="entry name" value="lambda repressor-like DNA-binding domains"/>
    <property type="match status" value="1"/>
</dbReference>
<dbReference type="PROSITE" id="PS50932">
    <property type="entry name" value="HTH_LACI_2"/>
    <property type="match status" value="1"/>
</dbReference>
<keyword evidence="6" id="KW-1185">Reference proteome</keyword>
<evidence type="ECO:0000313" key="6">
    <source>
        <dbReference type="Proteomes" id="UP000032303"/>
    </source>
</evidence>
<feature type="domain" description="HTH lacI-type" evidence="4">
    <location>
        <begin position="5"/>
        <end position="60"/>
    </location>
</feature>
<dbReference type="HOGENOM" id="CLU_037628_6_1_6"/>
<dbReference type="InterPro" id="IPR046335">
    <property type="entry name" value="LacI/GalR-like_sensor"/>
</dbReference>
<dbReference type="STRING" id="658445.H744_2c2823"/>
<dbReference type="GO" id="GO:0000976">
    <property type="term" value="F:transcription cis-regulatory region binding"/>
    <property type="evidence" value="ECO:0007669"/>
    <property type="project" value="TreeGrafter"/>
</dbReference>
<evidence type="ECO:0000256" key="3">
    <source>
        <dbReference type="ARBA" id="ARBA00023163"/>
    </source>
</evidence>